<name>A0A1X3D022_9NEIS</name>
<evidence type="ECO:0000256" key="3">
    <source>
        <dbReference type="ARBA" id="ARBA00022679"/>
    </source>
</evidence>
<dbReference type="STRING" id="493.BWD07_02450"/>
<proteinExistence type="predicted"/>
<dbReference type="SUPFAM" id="SSF55729">
    <property type="entry name" value="Acyl-CoA N-acyltransferases (Nat)"/>
    <property type="match status" value="1"/>
</dbReference>
<keyword evidence="1" id="KW-0678">Repressor</keyword>
<evidence type="ECO:0000313" key="7">
    <source>
        <dbReference type="EMBL" id="VEF02379.1"/>
    </source>
</evidence>
<evidence type="ECO:0000313" key="8">
    <source>
        <dbReference type="Proteomes" id="UP000279284"/>
    </source>
</evidence>
<dbReference type="Pfam" id="PF13508">
    <property type="entry name" value="Acetyltransf_7"/>
    <property type="match status" value="1"/>
</dbReference>
<gene>
    <name evidence="7" type="ORF">NCTC10296_01763</name>
</gene>
<dbReference type="AlphaFoldDB" id="A0A1X3D022"/>
<evidence type="ECO:0000259" key="6">
    <source>
        <dbReference type="Pfam" id="PF13508"/>
    </source>
</evidence>
<organism evidence="7 8">
    <name type="scientific">Neisseria canis</name>
    <dbReference type="NCBI Taxonomy" id="493"/>
    <lineage>
        <taxon>Bacteria</taxon>
        <taxon>Pseudomonadati</taxon>
        <taxon>Pseudomonadota</taxon>
        <taxon>Betaproteobacteria</taxon>
        <taxon>Neisseriales</taxon>
        <taxon>Neisseriaceae</taxon>
        <taxon>Neisseria</taxon>
    </lineage>
</organism>
<dbReference type="EMBL" id="LR134313">
    <property type="protein sequence ID" value="VEF02379.1"/>
    <property type="molecule type" value="Genomic_DNA"/>
</dbReference>
<dbReference type="KEGG" id="nci:NCTC10296_01763"/>
<dbReference type="Gene3D" id="3.40.630.30">
    <property type="match status" value="1"/>
</dbReference>
<keyword evidence="2" id="KW-1277">Toxin-antitoxin system</keyword>
<dbReference type="InterPro" id="IPR000182">
    <property type="entry name" value="GNAT_dom"/>
</dbReference>
<sequence>MEKLTAPQLLSEMHVIDGFDCGIASLNEWLVKNALKNQYSNASRTFVVCDQEQTVLGYYCLAAGSLTHEEAIGAIRRNMPSPIPIIVLGRLAVDFRAQGKELGKSLLRDAVLRSQNISQQLGARALLVHAISEEAKRFYLKYGFKSSELSPYTLMRKL</sequence>
<dbReference type="GO" id="GO:0016747">
    <property type="term" value="F:acyltransferase activity, transferring groups other than amino-acyl groups"/>
    <property type="evidence" value="ECO:0007669"/>
    <property type="project" value="InterPro"/>
</dbReference>
<dbReference type="PANTHER" id="PTHR36449">
    <property type="entry name" value="ACETYLTRANSFERASE-RELATED"/>
    <property type="match status" value="1"/>
</dbReference>
<dbReference type="RefSeq" id="WP_085415883.1">
    <property type="nucleotide sequence ID" value="NZ_CAUJPY010000032.1"/>
</dbReference>
<dbReference type="Proteomes" id="UP000279284">
    <property type="component" value="Chromosome"/>
</dbReference>
<dbReference type="PANTHER" id="PTHR36449:SF1">
    <property type="entry name" value="ACETYLTRANSFERASE"/>
    <property type="match status" value="1"/>
</dbReference>
<evidence type="ECO:0000256" key="5">
    <source>
        <dbReference type="ARBA" id="ARBA00049880"/>
    </source>
</evidence>
<evidence type="ECO:0000256" key="4">
    <source>
        <dbReference type="ARBA" id="ARBA00023315"/>
    </source>
</evidence>
<keyword evidence="4" id="KW-0012">Acyltransferase</keyword>
<dbReference type="InterPro" id="IPR016181">
    <property type="entry name" value="Acyl_CoA_acyltransferase"/>
</dbReference>
<keyword evidence="8" id="KW-1185">Reference proteome</keyword>
<reference evidence="7 8" key="1">
    <citation type="submission" date="2018-12" db="EMBL/GenBank/DDBJ databases">
        <authorList>
            <consortium name="Pathogen Informatics"/>
        </authorList>
    </citation>
    <scope>NUCLEOTIDE SEQUENCE [LARGE SCALE GENOMIC DNA]</scope>
    <source>
        <strain evidence="7 8">NCTC10296</strain>
    </source>
</reference>
<protein>
    <submittedName>
        <fullName evidence="7">Acetyltransferase</fullName>
    </submittedName>
</protein>
<evidence type="ECO:0000256" key="2">
    <source>
        <dbReference type="ARBA" id="ARBA00022649"/>
    </source>
</evidence>
<feature type="domain" description="N-acetyltransferase" evidence="6">
    <location>
        <begin position="44"/>
        <end position="145"/>
    </location>
</feature>
<evidence type="ECO:0000256" key="1">
    <source>
        <dbReference type="ARBA" id="ARBA00022491"/>
    </source>
</evidence>
<keyword evidence="3 7" id="KW-0808">Transferase</keyword>
<accession>A0A1X3D022</accession>
<comment type="catalytic activity">
    <reaction evidence="5">
        <text>glycyl-tRNA(Gly) + acetyl-CoA = N-acetylglycyl-tRNA(Gly) + CoA + H(+)</text>
        <dbReference type="Rhea" id="RHEA:81867"/>
        <dbReference type="Rhea" id="RHEA-COMP:9683"/>
        <dbReference type="Rhea" id="RHEA-COMP:19766"/>
        <dbReference type="ChEBI" id="CHEBI:15378"/>
        <dbReference type="ChEBI" id="CHEBI:57287"/>
        <dbReference type="ChEBI" id="CHEBI:57288"/>
        <dbReference type="ChEBI" id="CHEBI:78522"/>
        <dbReference type="ChEBI" id="CHEBI:232036"/>
    </reaction>
</comment>